<dbReference type="PANTHER" id="PTHR23115">
    <property type="entry name" value="TRANSLATION FACTOR"/>
    <property type="match status" value="1"/>
</dbReference>
<dbReference type="InterPro" id="IPR050100">
    <property type="entry name" value="TRAFAC_GTPase_members"/>
</dbReference>
<dbReference type="InterPro" id="IPR000795">
    <property type="entry name" value="T_Tr_GTP-bd_dom"/>
</dbReference>
<dbReference type="InterPro" id="IPR044139">
    <property type="entry name" value="CysN_NoDQ_III"/>
</dbReference>
<name>A0ABP8QG97_9GAMM</name>
<evidence type="ECO:0000256" key="6">
    <source>
        <dbReference type="HAMAP-Rule" id="MF_00062"/>
    </source>
</evidence>
<dbReference type="RefSeq" id="WP_345013577.1">
    <property type="nucleotide sequence ID" value="NZ_BAABFC010000017.1"/>
</dbReference>
<dbReference type="Proteomes" id="UP001501321">
    <property type="component" value="Unassembled WGS sequence"/>
</dbReference>
<dbReference type="InterPro" id="IPR027417">
    <property type="entry name" value="P-loop_NTPase"/>
</dbReference>
<dbReference type="InterPro" id="IPR044138">
    <property type="entry name" value="CysN_II"/>
</dbReference>
<comment type="function">
    <text evidence="6">With CysD forms the ATP sulfurylase (ATPS) that catalyzes the adenylation of sulfate producing adenosine 5'-phosphosulfate (APS) and diphosphate, the first enzymatic step in sulfur assimilation pathway. APS synthesis involves the formation of a high-energy phosphoric-sulfuric acid anhydride bond driven by GTP hydrolysis by CysN coupled to ATP hydrolysis by CysD.</text>
</comment>
<dbReference type="GO" id="GO:0016779">
    <property type="term" value="F:nucleotidyltransferase activity"/>
    <property type="evidence" value="ECO:0007669"/>
    <property type="project" value="UniProtKB-KW"/>
</dbReference>
<evidence type="ECO:0000313" key="8">
    <source>
        <dbReference type="EMBL" id="GAA4501560.1"/>
    </source>
</evidence>
<evidence type="ECO:0000259" key="7">
    <source>
        <dbReference type="PROSITE" id="PS51722"/>
    </source>
</evidence>
<dbReference type="InterPro" id="IPR009000">
    <property type="entry name" value="Transl_B-barrel_sf"/>
</dbReference>
<dbReference type="InterPro" id="IPR031157">
    <property type="entry name" value="G_TR_CS"/>
</dbReference>
<dbReference type="InterPro" id="IPR005225">
    <property type="entry name" value="Small_GTP-bd"/>
</dbReference>
<dbReference type="NCBIfam" id="TIGR02034">
    <property type="entry name" value="CysN"/>
    <property type="match status" value="1"/>
</dbReference>
<keyword evidence="9" id="KW-1185">Reference proteome</keyword>
<dbReference type="NCBIfam" id="TIGR00231">
    <property type="entry name" value="small_GTP"/>
    <property type="match status" value="1"/>
</dbReference>
<comment type="subunit">
    <text evidence="6">Heterodimer composed of CysD, the smaller subunit, and CysN.</text>
</comment>
<comment type="pathway">
    <text evidence="6">Sulfur metabolism; hydrogen sulfide biosynthesis; sulfite from sulfate: step 1/3.</text>
</comment>
<sequence length="473" mass="52299">MNSIIADEIKQSGSIEAYLEQQQHKSLLRLLTCGSVDDGKSTLIGRLLHDSRQVYEDQLKTLQSDSQKVGTTGEKLDFALLVDGLQAEREQGITIDVAYRYFSTAKRKFIIADTPGHEQYTRNMATGASTCELAIILIDARKGVLEQTRRHSFIASLLGIRQFVVAINKMDLVGFDQGIFERIQADYLEFARLLPPTNIKLVPLSAIDGDNLVTKSANTPWYQGEPLLTLLENAEVGEHKDHLPLRLPVQLVSRPNLDFRGYMGTLAAGTVRPGDTVTVLPSGKQSVVERIVTFDGDLDEAVAGQAVTLTLKDEIDISRGDLLVAANAPTQVARRLLANLVWMTEAPLQPGRQYDIKLATKKTQGQVELIRHRIDVNTLAKHDASELALNEIGLVELALTNAVAVDPYTDVRDTGSFIVIDRLTNVTIGAGMVVEALSEGSRPKAHYSDYELELNAWVRKHFPHWQAIDISKE</sequence>
<dbReference type="SUPFAM" id="SSF50447">
    <property type="entry name" value="Translation proteins"/>
    <property type="match status" value="1"/>
</dbReference>
<comment type="caution">
    <text evidence="8">The sequence shown here is derived from an EMBL/GenBank/DDBJ whole genome shotgun (WGS) entry which is preliminary data.</text>
</comment>
<dbReference type="SUPFAM" id="SSF50465">
    <property type="entry name" value="EF-Tu/eEF-1alpha/eIF2-gamma C-terminal domain"/>
    <property type="match status" value="1"/>
</dbReference>
<dbReference type="InterPro" id="IPR011779">
    <property type="entry name" value="SO4_adenylTrfase_lsu"/>
</dbReference>
<dbReference type="PROSITE" id="PS51722">
    <property type="entry name" value="G_TR_2"/>
    <property type="match status" value="1"/>
</dbReference>
<dbReference type="SUPFAM" id="SSF52540">
    <property type="entry name" value="P-loop containing nucleoside triphosphate hydrolases"/>
    <property type="match status" value="1"/>
</dbReference>
<evidence type="ECO:0000313" key="9">
    <source>
        <dbReference type="Proteomes" id="UP001501321"/>
    </source>
</evidence>
<protein>
    <recommendedName>
        <fullName evidence="6">Sulfate adenylyltransferase subunit 1</fullName>
        <ecNumber evidence="6">2.7.7.4</ecNumber>
    </recommendedName>
    <alternativeName>
        <fullName evidence="6">ATP-sulfurylase large subunit</fullName>
    </alternativeName>
    <alternativeName>
        <fullName evidence="6">Sulfate adenylate transferase</fullName>
        <shortName evidence="6">SAT</shortName>
    </alternativeName>
</protein>
<dbReference type="InterPro" id="IPR004161">
    <property type="entry name" value="EFTu-like_2"/>
</dbReference>
<dbReference type="EMBL" id="BAABFC010000017">
    <property type="protein sequence ID" value="GAA4501560.1"/>
    <property type="molecule type" value="Genomic_DNA"/>
</dbReference>
<feature type="domain" description="Tr-type G" evidence="7">
    <location>
        <begin position="25"/>
        <end position="251"/>
    </location>
</feature>
<dbReference type="Pfam" id="PF00009">
    <property type="entry name" value="GTP_EFTU"/>
    <property type="match status" value="1"/>
</dbReference>
<dbReference type="CDD" id="cd04095">
    <property type="entry name" value="CysN_NoDQ_III"/>
    <property type="match status" value="1"/>
</dbReference>
<dbReference type="HAMAP" id="MF_00062">
    <property type="entry name" value="Sulf_adenylyltr_sub1"/>
    <property type="match status" value="1"/>
</dbReference>
<dbReference type="Gene3D" id="3.40.50.300">
    <property type="entry name" value="P-loop containing nucleotide triphosphate hydrolases"/>
    <property type="match status" value="1"/>
</dbReference>
<dbReference type="Pfam" id="PF03144">
    <property type="entry name" value="GTP_EFTU_D2"/>
    <property type="match status" value="1"/>
</dbReference>
<proteinExistence type="inferred from homology"/>
<keyword evidence="1 6" id="KW-0808">Transferase</keyword>
<keyword evidence="5 6" id="KW-0342">GTP-binding</keyword>
<gene>
    <name evidence="6 8" type="primary">cysN</name>
    <name evidence="8" type="ORF">GCM10023095_24880</name>
</gene>
<dbReference type="CDD" id="cd03695">
    <property type="entry name" value="CysN_NodQ_II"/>
    <property type="match status" value="1"/>
</dbReference>
<dbReference type="Pfam" id="PF22594">
    <property type="entry name" value="GTP-eEF1A_C"/>
    <property type="match status" value="1"/>
</dbReference>
<dbReference type="InterPro" id="IPR041757">
    <property type="entry name" value="CysN_GTP-bd"/>
</dbReference>
<dbReference type="PRINTS" id="PR00315">
    <property type="entry name" value="ELONGATNFCT"/>
</dbReference>
<dbReference type="EC" id="2.7.7.4" evidence="6"/>
<keyword evidence="4 6" id="KW-0067">ATP-binding</keyword>
<organism evidence="8 9">
    <name type="scientific">Pseudaeromonas paramecii</name>
    <dbReference type="NCBI Taxonomy" id="2138166"/>
    <lineage>
        <taxon>Bacteria</taxon>
        <taxon>Pseudomonadati</taxon>
        <taxon>Pseudomonadota</taxon>
        <taxon>Gammaproteobacteria</taxon>
        <taxon>Aeromonadales</taxon>
        <taxon>Aeromonadaceae</taxon>
        <taxon>Pseudaeromonas</taxon>
    </lineage>
</organism>
<evidence type="ECO:0000256" key="1">
    <source>
        <dbReference type="ARBA" id="ARBA00022679"/>
    </source>
</evidence>
<evidence type="ECO:0000256" key="4">
    <source>
        <dbReference type="ARBA" id="ARBA00022840"/>
    </source>
</evidence>
<keyword evidence="3 6" id="KW-0547">Nucleotide-binding</keyword>
<comment type="catalytic activity">
    <reaction evidence="6">
        <text>sulfate + ATP + H(+) = adenosine 5'-phosphosulfate + diphosphate</text>
        <dbReference type="Rhea" id="RHEA:18133"/>
        <dbReference type="ChEBI" id="CHEBI:15378"/>
        <dbReference type="ChEBI" id="CHEBI:16189"/>
        <dbReference type="ChEBI" id="CHEBI:30616"/>
        <dbReference type="ChEBI" id="CHEBI:33019"/>
        <dbReference type="ChEBI" id="CHEBI:58243"/>
        <dbReference type="EC" id="2.7.7.4"/>
    </reaction>
</comment>
<keyword evidence="2 6" id="KW-0548">Nucleotidyltransferase</keyword>
<dbReference type="CDD" id="cd04166">
    <property type="entry name" value="CysN_ATPS"/>
    <property type="match status" value="1"/>
</dbReference>
<dbReference type="PROSITE" id="PS00301">
    <property type="entry name" value="G_TR_1"/>
    <property type="match status" value="1"/>
</dbReference>
<dbReference type="NCBIfam" id="NF003478">
    <property type="entry name" value="PRK05124.1"/>
    <property type="match status" value="1"/>
</dbReference>
<feature type="binding site" evidence="6">
    <location>
        <begin position="113"/>
        <end position="117"/>
    </location>
    <ligand>
        <name>GTP</name>
        <dbReference type="ChEBI" id="CHEBI:37565"/>
    </ligand>
</feature>
<reference evidence="9" key="1">
    <citation type="journal article" date="2019" name="Int. J. Syst. Evol. Microbiol.">
        <title>The Global Catalogue of Microorganisms (GCM) 10K type strain sequencing project: providing services to taxonomists for standard genome sequencing and annotation.</title>
        <authorList>
            <consortium name="The Broad Institute Genomics Platform"/>
            <consortium name="The Broad Institute Genome Sequencing Center for Infectious Disease"/>
            <person name="Wu L."/>
            <person name="Ma J."/>
        </authorList>
    </citation>
    <scope>NUCLEOTIDE SEQUENCE [LARGE SCALE GENOMIC DNA]</scope>
    <source>
        <strain evidence="9">JCM 32226</strain>
    </source>
</reference>
<evidence type="ECO:0000256" key="2">
    <source>
        <dbReference type="ARBA" id="ARBA00022695"/>
    </source>
</evidence>
<feature type="binding site" evidence="6">
    <location>
        <begin position="34"/>
        <end position="41"/>
    </location>
    <ligand>
        <name>GTP</name>
        <dbReference type="ChEBI" id="CHEBI:37565"/>
    </ligand>
</feature>
<dbReference type="InterPro" id="IPR009001">
    <property type="entry name" value="Transl_elong_EF1A/Init_IF2_C"/>
</dbReference>
<accession>A0ABP8QG97</accession>
<feature type="binding site" evidence="6">
    <location>
        <begin position="168"/>
        <end position="171"/>
    </location>
    <ligand>
        <name>GTP</name>
        <dbReference type="ChEBI" id="CHEBI:37565"/>
    </ligand>
</feature>
<dbReference type="InterPro" id="IPR054696">
    <property type="entry name" value="GTP-eEF1A_C"/>
</dbReference>
<dbReference type="Gene3D" id="2.40.30.10">
    <property type="entry name" value="Translation factors"/>
    <property type="match status" value="2"/>
</dbReference>
<evidence type="ECO:0000256" key="3">
    <source>
        <dbReference type="ARBA" id="ARBA00022741"/>
    </source>
</evidence>
<evidence type="ECO:0000256" key="5">
    <source>
        <dbReference type="ARBA" id="ARBA00023134"/>
    </source>
</evidence>
<comment type="similarity">
    <text evidence="6">Belongs to the TRAFAC class translation factor GTPase superfamily. Classic translation factor GTPase family. CysN/NodQ subfamily.</text>
</comment>